<feature type="compositionally biased region" description="Basic and acidic residues" evidence="5">
    <location>
        <begin position="796"/>
        <end position="805"/>
    </location>
</feature>
<dbReference type="InterPro" id="IPR056329">
    <property type="entry name" value="CON_HrpB"/>
</dbReference>
<keyword evidence="9" id="KW-1185">Reference proteome</keyword>
<evidence type="ECO:0000259" key="7">
    <source>
        <dbReference type="PROSITE" id="PS51194"/>
    </source>
</evidence>
<dbReference type="InterPro" id="IPR049614">
    <property type="entry name" value="HrpB_DEXH"/>
</dbReference>
<evidence type="ECO:0000313" key="9">
    <source>
        <dbReference type="Proteomes" id="UP000478571"/>
    </source>
</evidence>
<dbReference type="PANTHER" id="PTHR43519:SF1">
    <property type="entry name" value="ATP-DEPENDENT RNA HELICASE HRPB"/>
    <property type="match status" value="1"/>
</dbReference>
<dbReference type="SUPFAM" id="SSF52540">
    <property type="entry name" value="P-loop containing nucleoside triphosphate hydrolases"/>
    <property type="match status" value="1"/>
</dbReference>
<evidence type="ECO:0000313" key="8">
    <source>
        <dbReference type="EMBL" id="MYM59470.1"/>
    </source>
</evidence>
<dbReference type="GO" id="GO:0003724">
    <property type="term" value="F:RNA helicase activity"/>
    <property type="evidence" value="ECO:0007669"/>
    <property type="project" value="UniProtKB-EC"/>
</dbReference>
<feature type="domain" description="Helicase ATP-binding" evidence="6">
    <location>
        <begin position="14"/>
        <end position="177"/>
    </location>
</feature>
<dbReference type="Gene3D" id="3.40.50.300">
    <property type="entry name" value="P-loop containing nucleotide triphosphate hydrolases"/>
    <property type="match status" value="2"/>
</dbReference>
<dbReference type="InterPro" id="IPR001650">
    <property type="entry name" value="Helicase_C-like"/>
</dbReference>
<dbReference type="InterPro" id="IPR013689">
    <property type="entry name" value="RNA_helicase_ATP-dep_HrpB_C"/>
</dbReference>
<keyword evidence="3 8" id="KW-0347">Helicase</keyword>
<keyword evidence="4" id="KW-0067">ATP-binding</keyword>
<dbReference type="CDD" id="cd17990">
    <property type="entry name" value="DEXHc_HrpB"/>
    <property type="match status" value="1"/>
</dbReference>
<dbReference type="FunFam" id="3.40.50.300:FF:002125">
    <property type="entry name" value="ATP-dependent helicase HrpB"/>
    <property type="match status" value="1"/>
</dbReference>
<dbReference type="InterPro" id="IPR027417">
    <property type="entry name" value="P-loop_NTPase"/>
</dbReference>
<feature type="region of interest" description="Disordered" evidence="5">
    <location>
        <begin position="796"/>
        <end position="819"/>
    </location>
</feature>
<name>A0A6L8LXN8_9VIBR</name>
<dbReference type="Pfam" id="PF08482">
    <property type="entry name" value="HrpB_C"/>
    <property type="match status" value="1"/>
</dbReference>
<reference evidence="8 9" key="1">
    <citation type="submission" date="2020-01" db="EMBL/GenBank/DDBJ databases">
        <title>Draft Genome Sequence of Vibrio sp. strain OCN044, Isolated from a Healthy Coral at Palmyra Atoll.</title>
        <authorList>
            <person name="Videau P."/>
            <person name="Loughran R."/>
            <person name="Esquivel A."/>
            <person name="Deadmond M."/>
            <person name="Paddock B.E."/>
            <person name="Saw J.H."/>
            <person name="Ushijima B."/>
        </authorList>
    </citation>
    <scope>NUCLEOTIDE SEQUENCE [LARGE SCALE GENOMIC DNA]</scope>
    <source>
        <strain evidence="8 9">OCN044</strain>
    </source>
</reference>
<proteinExistence type="predicted"/>
<organism evidence="8 9">
    <name type="scientific">Vibrio tetraodonis subsp. pristinus</name>
    <dbReference type="NCBI Taxonomy" id="2695891"/>
    <lineage>
        <taxon>Bacteria</taxon>
        <taxon>Pseudomonadati</taxon>
        <taxon>Pseudomonadota</taxon>
        <taxon>Gammaproteobacteria</taxon>
        <taxon>Vibrionales</taxon>
        <taxon>Vibrionaceae</taxon>
        <taxon>Vibrio</taxon>
    </lineage>
</organism>
<dbReference type="SMART" id="SM00487">
    <property type="entry name" value="DEXDc"/>
    <property type="match status" value="1"/>
</dbReference>
<dbReference type="PROSITE" id="PS51192">
    <property type="entry name" value="HELICASE_ATP_BIND_1"/>
    <property type="match status" value="1"/>
</dbReference>
<dbReference type="InterPro" id="IPR007502">
    <property type="entry name" value="Helicase-assoc_dom"/>
</dbReference>
<evidence type="ECO:0000256" key="2">
    <source>
        <dbReference type="ARBA" id="ARBA00022801"/>
    </source>
</evidence>
<dbReference type="Pfam" id="PF00270">
    <property type="entry name" value="DEAD"/>
    <property type="match status" value="1"/>
</dbReference>
<dbReference type="InterPro" id="IPR011545">
    <property type="entry name" value="DEAD/DEAH_box_helicase_dom"/>
</dbReference>
<dbReference type="RefSeq" id="WP_160929258.1">
    <property type="nucleotide sequence ID" value="NZ_WWEU01000003.1"/>
</dbReference>
<sequence length="819" mass="91391">MSQLPIESVMPELLSAIKTHSQVILKAAPGAGKSTHLPLKLLTENVVDGKIIVLEPRRLAARNIAYYLAQQLGESIGQRVGYRVRGESRVSSNTQLEIVTEGILTRMIQMDPELTGISLVIFDEFHERSIHADTALAFSLEIQDVLREDLKLVIMSATMDLDAIKVLMPNAKYVESQGRSFPVEYRYHPLRPNQGYEQVMVAQIHSLIDKETGSLLVFLPGMSAIKRVAEGLTSLPSNVDVFPLHGQLNFQQQQAAIQAAAKGQRKVVLATNIAETSLTIEGIRMVLDSGLQRTARFDVKNGVTKLEQVRIAQSSAEQRAGRAGRLEPGICIRLYSESSLNQQPYVPPAEILSSDLSSLAIELAQWGATEPSELKWLDIPPQASFLQSKQLLVNLGLLDDKHQLTSRGKAACDLGVEPRIAAMLTQSNSPTWLSTAPAVAALLESPERNIVNFMHSVDSFKRGKHSQQKMVHQRGMVLSRKLNVSFSTDSIDESLVAVMLAAAFPDRVAQLRSGKAGKFLLANGHGAELAEEEKLSTSEYLVIADLMRTHSGSSRIFLAAELELHSVKKWLPDLLKNNDHLDWDDEKGRLIAESQQCIGRLVVERAPLPTPPPEKMTQALLNYVRRKGLAVLDWSDNSTQLLERIRCAADWLPEQPWPETSDAQLLKNLEHWLEPYLTGVNSLQAMKKIDLEPVLMSYLSWPLNQNIDQWLPVYYLLPTGTKKKIRYKQGHEPILSVRMQEMFGQQASPQIAQGRKKLLVELLSPAQRPLQITSDLASFWASAYKEVQKEMKGRYPKHVWPDDPANHVATTKTKRQLNS</sequence>
<evidence type="ECO:0000256" key="4">
    <source>
        <dbReference type="ARBA" id="ARBA00022840"/>
    </source>
</evidence>
<dbReference type="NCBIfam" id="NF008662">
    <property type="entry name" value="PRK11664.1"/>
    <property type="match status" value="1"/>
</dbReference>
<dbReference type="SMART" id="SM00490">
    <property type="entry name" value="HELICc"/>
    <property type="match status" value="1"/>
</dbReference>
<dbReference type="CDD" id="cd18791">
    <property type="entry name" value="SF2_C_RHA"/>
    <property type="match status" value="1"/>
</dbReference>
<dbReference type="EMBL" id="WWEU01000003">
    <property type="protein sequence ID" value="MYM59470.1"/>
    <property type="molecule type" value="Genomic_DNA"/>
</dbReference>
<dbReference type="SMART" id="SM00847">
    <property type="entry name" value="HA2"/>
    <property type="match status" value="1"/>
</dbReference>
<dbReference type="Gene3D" id="1.20.120.1080">
    <property type="match status" value="1"/>
</dbReference>
<dbReference type="PIRSF" id="PIRSF005496">
    <property type="entry name" value="ATP_hel_hrpB"/>
    <property type="match status" value="1"/>
</dbReference>
<comment type="caution">
    <text evidence="8">The sequence shown here is derived from an EMBL/GenBank/DDBJ whole genome shotgun (WGS) entry which is preliminary data.</text>
</comment>
<dbReference type="EC" id="3.6.4.13" evidence="8"/>
<protein>
    <submittedName>
        <fullName evidence="8">ATP-dependent helicase HrpB</fullName>
        <ecNumber evidence="8">3.6.4.13</ecNumber>
    </submittedName>
</protein>
<keyword evidence="1" id="KW-0547">Nucleotide-binding</keyword>
<evidence type="ECO:0000259" key="6">
    <source>
        <dbReference type="PROSITE" id="PS51192"/>
    </source>
</evidence>
<dbReference type="PROSITE" id="PS51194">
    <property type="entry name" value="HELICASE_CTER"/>
    <property type="match status" value="1"/>
</dbReference>
<dbReference type="GO" id="GO:0003676">
    <property type="term" value="F:nucleic acid binding"/>
    <property type="evidence" value="ECO:0007669"/>
    <property type="project" value="InterPro"/>
</dbReference>
<dbReference type="AlphaFoldDB" id="A0A6L8LXN8"/>
<dbReference type="Pfam" id="PF00271">
    <property type="entry name" value="Helicase_C"/>
    <property type="match status" value="1"/>
</dbReference>
<keyword evidence="2 8" id="KW-0378">Hydrolase</keyword>
<evidence type="ECO:0000256" key="5">
    <source>
        <dbReference type="SAM" id="MobiDB-lite"/>
    </source>
</evidence>
<dbReference type="Proteomes" id="UP000478571">
    <property type="component" value="Unassembled WGS sequence"/>
</dbReference>
<dbReference type="Pfam" id="PF24473">
    <property type="entry name" value="CON_HrpB"/>
    <property type="match status" value="1"/>
</dbReference>
<dbReference type="InterPro" id="IPR010225">
    <property type="entry name" value="HrpB"/>
</dbReference>
<dbReference type="NCBIfam" id="TIGR01970">
    <property type="entry name" value="DEAH_box_HrpB"/>
    <property type="match status" value="1"/>
</dbReference>
<dbReference type="InterPro" id="IPR014001">
    <property type="entry name" value="Helicase_ATP-bd"/>
</dbReference>
<accession>A0A6L8LXN8</accession>
<evidence type="ECO:0000256" key="3">
    <source>
        <dbReference type="ARBA" id="ARBA00022806"/>
    </source>
</evidence>
<feature type="domain" description="Helicase C-terminal" evidence="7">
    <location>
        <begin position="200"/>
        <end position="367"/>
    </location>
</feature>
<evidence type="ECO:0000256" key="1">
    <source>
        <dbReference type="ARBA" id="ARBA00022741"/>
    </source>
</evidence>
<gene>
    <name evidence="8" type="primary">hrpB</name>
    <name evidence="8" type="ORF">GTG28_09570</name>
</gene>
<dbReference type="PANTHER" id="PTHR43519">
    <property type="entry name" value="ATP-DEPENDENT RNA HELICASE HRPB"/>
    <property type="match status" value="1"/>
</dbReference>
<dbReference type="GO" id="GO:0016787">
    <property type="term" value="F:hydrolase activity"/>
    <property type="evidence" value="ECO:0007669"/>
    <property type="project" value="UniProtKB-KW"/>
</dbReference>
<dbReference type="GO" id="GO:0005524">
    <property type="term" value="F:ATP binding"/>
    <property type="evidence" value="ECO:0007669"/>
    <property type="project" value="UniProtKB-KW"/>
</dbReference>